<accession>A0ABY7NLK5</accession>
<protein>
    <recommendedName>
        <fullName evidence="3">Glycosyltransferase</fullName>
    </recommendedName>
</protein>
<evidence type="ECO:0000313" key="2">
    <source>
        <dbReference type="Proteomes" id="UP001210865"/>
    </source>
</evidence>
<dbReference type="Gene3D" id="3.40.50.2000">
    <property type="entry name" value="Glycogen Phosphorylase B"/>
    <property type="match status" value="1"/>
</dbReference>
<gene>
    <name evidence="1" type="ORF">PBT88_20255</name>
</gene>
<evidence type="ECO:0000313" key="1">
    <source>
        <dbReference type="EMBL" id="WBO22437.1"/>
    </source>
</evidence>
<reference evidence="1 2" key="1">
    <citation type="submission" date="2022-12" db="EMBL/GenBank/DDBJ databases">
        <title>Sphingomonas abieness sp. nov., an endophytic bacterium isolated from Abies koreana.</title>
        <authorList>
            <person name="Jiang L."/>
            <person name="Lee J."/>
        </authorList>
    </citation>
    <scope>NUCLEOTIDE SEQUENCE [LARGE SCALE GENOMIC DNA]</scope>
    <source>
        <strain evidence="2">PAMB 00755</strain>
    </source>
</reference>
<dbReference type="SUPFAM" id="SSF53756">
    <property type="entry name" value="UDP-Glycosyltransferase/glycogen phosphorylase"/>
    <property type="match status" value="2"/>
</dbReference>
<name>A0ABY7NLK5_9SPHN</name>
<evidence type="ECO:0008006" key="3">
    <source>
        <dbReference type="Google" id="ProtNLM"/>
    </source>
</evidence>
<proteinExistence type="predicted"/>
<organism evidence="1 2">
    <name type="scientific">Sphingomonas abietis</name>
    <dbReference type="NCBI Taxonomy" id="3012344"/>
    <lineage>
        <taxon>Bacteria</taxon>
        <taxon>Pseudomonadati</taxon>
        <taxon>Pseudomonadota</taxon>
        <taxon>Alphaproteobacteria</taxon>
        <taxon>Sphingomonadales</taxon>
        <taxon>Sphingomonadaceae</taxon>
        <taxon>Sphingomonas</taxon>
    </lineage>
</organism>
<dbReference type="Proteomes" id="UP001210865">
    <property type="component" value="Chromosome"/>
</dbReference>
<dbReference type="EMBL" id="CP115174">
    <property type="protein sequence ID" value="WBO22437.1"/>
    <property type="molecule type" value="Genomic_DNA"/>
</dbReference>
<dbReference type="RefSeq" id="WP_270077081.1">
    <property type="nucleotide sequence ID" value="NZ_CP115174.1"/>
</dbReference>
<sequence length="336" mass="37714">MKILYVSVHAVLEDDEVRLFKSLGHDVFTLGVNFGFEAIEPFRNSIVFNETERDFLTLFHDMGCRYHYGPQYAHETIITSDFVALFDIVVVMHDLEFINRFWSELSQRPVIWRTIGQNIDGIEPAAASLRARGMHVVRYSPMERRAVDYCGETALIRFCKNPDDYGPWTGHADHILTFCHTLVRRYPESAARYGEIVQGLPSMLGGAGNEGMQGHIGILSPQQQAVHYNACRAYLYCSGPEIPYTLNFMEALMTGMPVVAVDFAPAHIFYEIPALLAHGAGIVAKTVKEARAVLTTLLSDESYARSVSAKARARAIELFSTEHIGAQWNAVFQEMA</sequence>
<keyword evidence="2" id="KW-1185">Reference proteome</keyword>